<dbReference type="Pfam" id="PF00038">
    <property type="entry name" value="Filament"/>
    <property type="match status" value="1"/>
</dbReference>
<name>A2VDC4_XENLA</name>
<dbReference type="FunFam" id="1.20.5.170:FF:000002">
    <property type="entry name" value="Type I keratin KA11"/>
    <property type="match status" value="1"/>
</dbReference>
<dbReference type="GO" id="GO:0045095">
    <property type="term" value="C:keratin filament"/>
    <property type="evidence" value="ECO:0000318"/>
    <property type="project" value="GO_Central"/>
</dbReference>
<dbReference type="KEGG" id="xla:779065"/>
<gene>
    <name evidence="8 9" type="primary">krt15.2.L</name>
    <name evidence="8" type="synonym">krt15</name>
    <name evidence="9" type="synonym">krt15.2</name>
    <name evidence="8" type="synonym">krt15.L</name>
    <name evidence="6" type="synonym">LOC779065</name>
    <name evidence="8" type="synonym">xlk2</name>
</gene>
<dbReference type="Gene3D" id="1.20.5.1160">
    <property type="entry name" value="Vasodilator-stimulated phosphoprotein"/>
    <property type="match status" value="1"/>
</dbReference>
<feature type="coiled-coil region" evidence="4">
    <location>
        <begin position="98"/>
        <end position="132"/>
    </location>
</feature>
<evidence type="ECO:0000259" key="5">
    <source>
        <dbReference type="PROSITE" id="PS51842"/>
    </source>
</evidence>
<evidence type="ECO:0000313" key="8">
    <source>
        <dbReference type="RefSeq" id="NP_001090185.1"/>
    </source>
</evidence>
<proteinExistence type="evidence at transcript level"/>
<dbReference type="Bgee" id="779065">
    <property type="expression patterns" value="Expressed in embryo"/>
</dbReference>
<keyword evidence="7" id="KW-1185">Reference proteome</keyword>
<sequence length="447" mass="48186">MSYSFSQSSSSRLSSGISSRLSDGIYRAASMHGGYGGSGISMSSAKFTSAAGSGMGFGSGFGSGFGGGASIGGGASFGASFGSGGGEGLLSGNEKYTMQNLNGRLASYLAKVKSLEEANTDLEAKIRDWYAKQGSVAIREQSYGALYTTIDELRGKILAATINNAKLVLEIDNARLAADDFKLKYENEFSLRQTVENDISGLRHILDDLTMTRSDLELQIESLKEELVYLKANHEEEVSEKKQHAAGTVSVELDAAPGIGLLNTLNDLREQYEHIADKNRREAEAWFLSQVESLQSEVVTSTQQVQSTKSESTELRRGLQSLELELQTLLSTKAGLEASLADTEGRYAAQLFQIQNIISGMEAQFSDLRLDLERQNQEYKALLDIKSRLEQEILKYHQLLEGEGGLIAAGADAKSGSSSVSTTTRVHAIIKEESGGKVVSSTLLKTF</sequence>
<dbReference type="SMART" id="SM01391">
    <property type="entry name" value="Filament"/>
    <property type="match status" value="1"/>
</dbReference>
<evidence type="ECO:0000313" key="9">
    <source>
        <dbReference type="Xenbase" id="XB-GENE-6040215"/>
    </source>
</evidence>
<dbReference type="GO" id="GO:0045109">
    <property type="term" value="P:intermediate filament organization"/>
    <property type="evidence" value="ECO:0000318"/>
    <property type="project" value="GO_Central"/>
</dbReference>
<reference evidence="6" key="3">
    <citation type="submission" date="2006-12" db="EMBL/GenBank/DDBJ databases">
        <authorList>
            <consortium name="NIH - Xenopus Gene Collection (XGC) project"/>
        </authorList>
    </citation>
    <scope>NUCLEOTIDE SEQUENCE [LARGE SCALE MRNA]</scope>
    <source>
        <tissue evidence="6">Skin</tissue>
    </source>
</reference>
<dbReference type="InterPro" id="IPR039008">
    <property type="entry name" value="IF_rod_dom"/>
</dbReference>
<reference evidence="8" key="1">
    <citation type="journal article" date="2002" name="Dev. Dyn.">
        <title>Genetic and genomic tools for Xenopus research: The NIH Xenopus initiative.</title>
        <authorList>
            <person name="Klein S.L."/>
            <person name="Strausberg R.L."/>
            <person name="Wagner L."/>
            <person name="Pontius J."/>
            <person name="Clifton S.W."/>
            <person name="Richardson P."/>
        </authorList>
    </citation>
    <scope>NUCLEOTIDE SEQUENCE</scope>
</reference>
<dbReference type="GO" id="GO:0030855">
    <property type="term" value="P:epithelial cell differentiation"/>
    <property type="evidence" value="ECO:0000318"/>
    <property type="project" value="GO_Central"/>
</dbReference>
<feature type="coiled-coil region" evidence="4">
    <location>
        <begin position="265"/>
        <end position="392"/>
    </location>
</feature>
<evidence type="ECO:0000256" key="1">
    <source>
        <dbReference type="ARBA" id="ARBA00022744"/>
    </source>
</evidence>
<evidence type="ECO:0000256" key="4">
    <source>
        <dbReference type="SAM" id="Coils"/>
    </source>
</evidence>
<dbReference type="OrthoDB" id="2441647at2759"/>
<dbReference type="PRINTS" id="PR01248">
    <property type="entry name" value="TYPE1KERATIN"/>
</dbReference>
<feature type="coiled-coil region" evidence="4">
    <location>
        <begin position="206"/>
        <end position="240"/>
    </location>
</feature>
<keyword evidence="2" id="KW-0403">Intermediate filament</keyword>
<dbReference type="EMBL" id="BC129751">
    <property type="protein sequence ID" value="AAI29752.1"/>
    <property type="molecule type" value="mRNA"/>
</dbReference>
<dbReference type="CTD" id="779065"/>
<protein>
    <submittedName>
        <fullName evidence="8">Keratin 15, type I gene 2 L homeolog</fullName>
    </submittedName>
    <submittedName>
        <fullName evidence="6">LOC779065 protein</fullName>
    </submittedName>
</protein>
<reference evidence="8" key="4">
    <citation type="submission" date="2025-04" db="UniProtKB">
        <authorList>
            <consortium name="RefSeq"/>
        </authorList>
    </citation>
    <scope>IDENTIFICATION</scope>
</reference>
<evidence type="ECO:0000313" key="7">
    <source>
        <dbReference type="Proteomes" id="UP000186698"/>
    </source>
</evidence>
<feature type="domain" description="IF rod" evidence="5">
    <location>
        <begin position="94"/>
        <end position="407"/>
    </location>
</feature>
<dbReference type="PANTHER" id="PTHR23239:SF382">
    <property type="entry name" value="KERATIN 15, TYPE I GENE 2"/>
    <property type="match status" value="1"/>
</dbReference>
<dbReference type="PROSITE" id="PS51842">
    <property type="entry name" value="IF_ROD_2"/>
    <property type="match status" value="1"/>
</dbReference>
<dbReference type="PANTHER" id="PTHR23239">
    <property type="entry name" value="INTERMEDIATE FILAMENT"/>
    <property type="match status" value="1"/>
</dbReference>
<dbReference type="AGR" id="Xenbase:XB-GENE-6040215"/>
<dbReference type="Proteomes" id="UP000186698">
    <property type="component" value="Chromosome 9_10L"/>
</dbReference>
<keyword evidence="3 4" id="KW-0175">Coiled coil</keyword>
<dbReference type="GeneID" id="779065"/>
<dbReference type="GO" id="GO:0002009">
    <property type="term" value="P:morphogenesis of an epithelium"/>
    <property type="evidence" value="ECO:0000318"/>
    <property type="project" value="GO_Central"/>
</dbReference>
<dbReference type="GO" id="GO:0030280">
    <property type="term" value="F:structural constituent of skin epidermis"/>
    <property type="evidence" value="ECO:0000318"/>
    <property type="project" value="GO_Central"/>
</dbReference>
<evidence type="ECO:0000256" key="2">
    <source>
        <dbReference type="ARBA" id="ARBA00022754"/>
    </source>
</evidence>
<dbReference type="Gene3D" id="1.20.5.170">
    <property type="match status" value="1"/>
</dbReference>
<dbReference type="AlphaFoldDB" id="A2VDC4"/>
<dbReference type="InterPro" id="IPR002957">
    <property type="entry name" value="Keratin_I"/>
</dbReference>
<dbReference type="RefSeq" id="NP_001090185.1">
    <property type="nucleotide sequence ID" value="NM_001096716.1"/>
</dbReference>
<dbReference type="Gene3D" id="1.20.5.500">
    <property type="entry name" value="Single helix bin"/>
    <property type="match status" value="1"/>
</dbReference>
<evidence type="ECO:0000256" key="3">
    <source>
        <dbReference type="ARBA" id="ARBA00023054"/>
    </source>
</evidence>
<keyword evidence="1 8" id="KW-0416">Keratin</keyword>
<reference evidence="8" key="2">
    <citation type="journal article" date="2006" name="Biochim. Biophys. Acta">
        <title>A novel Xenopus laevis larval keratin gene, xlk2: its gene structure and expression during regeneration and metamorphosis of limb and tail.</title>
        <authorList>
            <person name="Tazawa I."/>
            <person name="Shimizu-Nishikawa K."/>
            <person name="Yoshizato K."/>
        </authorList>
    </citation>
    <scope>NUCLEOTIDE SEQUENCE</scope>
</reference>
<dbReference type="FunFam" id="1.20.5.1160:FF:000002">
    <property type="entry name" value="Type I keratin 10"/>
    <property type="match status" value="1"/>
</dbReference>
<dbReference type="FunFam" id="1.20.5.500:FF:000001">
    <property type="entry name" value="Type II keratin 23"/>
    <property type="match status" value="1"/>
</dbReference>
<dbReference type="Xenbase" id="XB-GENE-6040215">
    <property type="gene designation" value="krt15.2.L"/>
</dbReference>
<evidence type="ECO:0000313" key="6">
    <source>
        <dbReference type="EMBL" id="AAI29752.1"/>
    </source>
</evidence>
<accession>A2VDC4</accession>
<dbReference type="GO" id="GO:0005856">
    <property type="term" value="C:cytoskeleton"/>
    <property type="evidence" value="ECO:0000318"/>
    <property type="project" value="GO_Central"/>
</dbReference>
<dbReference type="SUPFAM" id="SSF64593">
    <property type="entry name" value="Intermediate filament protein, coiled coil region"/>
    <property type="match status" value="2"/>
</dbReference>
<organism evidence="6">
    <name type="scientific">Xenopus laevis</name>
    <name type="common">African clawed frog</name>
    <dbReference type="NCBI Taxonomy" id="8355"/>
    <lineage>
        <taxon>Eukaryota</taxon>
        <taxon>Metazoa</taxon>
        <taxon>Chordata</taxon>
        <taxon>Craniata</taxon>
        <taxon>Vertebrata</taxon>
        <taxon>Euteleostomi</taxon>
        <taxon>Amphibia</taxon>
        <taxon>Batrachia</taxon>
        <taxon>Anura</taxon>
        <taxon>Pipoidea</taxon>
        <taxon>Pipidae</taxon>
        <taxon>Xenopodinae</taxon>
        <taxon>Xenopus</taxon>
        <taxon>Xenopus</taxon>
    </lineage>
</organism>